<evidence type="ECO:0000313" key="4">
    <source>
        <dbReference type="Proteomes" id="UP000467700"/>
    </source>
</evidence>
<comment type="caution">
    <text evidence="3">The sequence shown here is derived from an EMBL/GenBank/DDBJ whole genome shotgun (WGS) entry which is preliminary data.</text>
</comment>
<dbReference type="Proteomes" id="UP000467700">
    <property type="component" value="Unassembled WGS sequence"/>
</dbReference>
<organism evidence="3 4">
    <name type="scientific">Cyclocybe aegerita</name>
    <name type="common">Black poplar mushroom</name>
    <name type="synonym">Agrocybe aegerita</name>
    <dbReference type="NCBI Taxonomy" id="1973307"/>
    <lineage>
        <taxon>Eukaryota</taxon>
        <taxon>Fungi</taxon>
        <taxon>Dikarya</taxon>
        <taxon>Basidiomycota</taxon>
        <taxon>Agaricomycotina</taxon>
        <taxon>Agaricomycetes</taxon>
        <taxon>Agaricomycetidae</taxon>
        <taxon>Agaricales</taxon>
        <taxon>Agaricineae</taxon>
        <taxon>Bolbitiaceae</taxon>
        <taxon>Cyclocybe</taxon>
    </lineage>
</organism>
<dbReference type="AlphaFoldDB" id="A0A8S0WSF2"/>
<accession>A0A8S0WSF2</accession>
<dbReference type="PANTHER" id="PTHR10039">
    <property type="entry name" value="AMELOGENIN"/>
    <property type="match status" value="1"/>
</dbReference>
<dbReference type="InterPro" id="IPR056884">
    <property type="entry name" value="NPHP3-like_N"/>
</dbReference>
<keyword evidence="4" id="KW-1185">Reference proteome</keyword>
<dbReference type="OrthoDB" id="3014077at2759"/>
<evidence type="ECO:0000256" key="1">
    <source>
        <dbReference type="ARBA" id="ARBA00022737"/>
    </source>
</evidence>
<protein>
    <recommendedName>
        <fullName evidence="2">Nephrocystin 3-like N-terminal domain-containing protein</fullName>
    </recommendedName>
</protein>
<feature type="domain" description="Nephrocystin 3-like N-terminal" evidence="2">
    <location>
        <begin position="81"/>
        <end position="218"/>
    </location>
</feature>
<gene>
    <name evidence="3" type="ORF">AAE3_LOCUS6780</name>
</gene>
<dbReference type="Pfam" id="PF24883">
    <property type="entry name" value="NPHP3_N"/>
    <property type="match status" value="1"/>
</dbReference>
<proteinExistence type="predicted"/>
<sequence>MSAARRADVRLFEGARDVFIADSAFRVEITQSTGIDGLKQIIAPSAFHNSGECYDPPRCHPRTRKALLGRIMSWVRGVIDTEALIFWLNGSVGVGKSAIGQTIAEMCEREGLLLASFFFGRSDPARNNAKHFVTTLAYQVALAVPHARHRIEQAFEHDPVIHTRSLETQIMKLVIEPLGQATAVQIGIPPLVVVDGLDECADRAMQCKILSLIHQASWSLATIGHRLIFLVGSRPEQEISLLFNSSPIQDITIHYTLGDCVDSDDDIRRFLEDRFEAIKKSHPIKNSIPSSWPRSEDINELVWRASGQFLYAHIVIEYTSSIRHRPFDRLAELLTLPSQQANNPFADLDVLYTHIFSSVQSVESVLKILGLCLTKFSSEDLAFSDIVRNRLGLGYEDVKLLFGDLSSVVDIVYTLERGSYTWEMNLRHASLEEFLTNQHRSKKFFVDIEPSVAEWVTWVLRNNLVDHPQHVDDLEAAFRKLKSSKSQLLHDVLRDCHLALLLSKPSLQLASVQLSRFVYSAITAIKHMPFEDAEILYETQLQSFESQVQLILGRFYSPVVYFPLLLKGFTTRAPRHTESALCDMLRIERKELDTRDPLGFTWRGRQWSQFFSFLSTFIHDPTRSFEYAMDGVKLAEAALALFRFLCYPKLSTNIFGKFLSSYTELLKYRPWTSRRMRLSRSNTAPRKWFKWRFCDHCARAHTTKESCIGYDQFVPTLAYLSSHRSSLIILHTSHELLGYRFALTFLSDILAAASRSAELVECCKEYVFHSTSILFPHKSKIARRAISEYLERMEAKEQGS</sequence>
<dbReference type="EMBL" id="CACVBS010000045">
    <property type="protein sequence ID" value="CAA7264506.1"/>
    <property type="molecule type" value="Genomic_DNA"/>
</dbReference>
<reference evidence="3 4" key="1">
    <citation type="submission" date="2020-01" db="EMBL/GenBank/DDBJ databases">
        <authorList>
            <person name="Gupta K D."/>
        </authorList>
    </citation>
    <scope>NUCLEOTIDE SEQUENCE [LARGE SCALE GENOMIC DNA]</scope>
</reference>
<name>A0A8S0WSF2_CYCAE</name>
<keyword evidence="1" id="KW-0677">Repeat</keyword>
<evidence type="ECO:0000313" key="3">
    <source>
        <dbReference type="EMBL" id="CAA7264506.1"/>
    </source>
</evidence>
<dbReference type="PANTHER" id="PTHR10039:SF14">
    <property type="entry name" value="NACHT DOMAIN-CONTAINING PROTEIN"/>
    <property type="match status" value="1"/>
</dbReference>
<evidence type="ECO:0000259" key="2">
    <source>
        <dbReference type="Pfam" id="PF24883"/>
    </source>
</evidence>